<gene>
    <name evidence="2" type="ORF">J5N97_026301</name>
</gene>
<dbReference type="AlphaFoldDB" id="A0A9D5H6L0"/>
<sequence length="265" mass="30259">MSRVWKRTTSPPDAVGAGIQAPPQPRTAATNSPRREDVTYADAVGGERSQSFITEALKTPSSPPPQQSSSDDEGGWADVHFKRHRMQRSEENRKQSPPQGLPVPPYIVTPLDRLRRSTPESTNLQEKQEEKDQKMKAKRKIEHLHASLALDSDMVAGKEEMETCTVATMTKIKEGFVTARKLSEALKESLEGNWDWPVKEFRDGRFMITCKSPEEAREIERSGELHFPAFTIKCAPWSADIWKVDLSRREIRWPDVRDYQPLFRM</sequence>
<evidence type="ECO:0000313" key="2">
    <source>
        <dbReference type="EMBL" id="KAJ0965163.1"/>
    </source>
</evidence>
<comment type="caution">
    <text evidence="2">The sequence shown here is derived from an EMBL/GenBank/DDBJ whole genome shotgun (WGS) entry which is preliminary data.</text>
</comment>
<reference evidence="2" key="1">
    <citation type="submission" date="2021-03" db="EMBL/GenBank/DDBJ databases">
        <authorList>
            <person name="Li Z."/>
            <person name="Yang C."/>
        </authorList>
    </citation>
    <scope>NUCLEOTIDE SEQUENCE</scope>
    <source>
        <strain evidence="2">Dzin_1.0</strain>
        <tissue evidence="2">Leaf</tissue>
    </source>
</reference>
<feature type="compositionally biased region" description="Basic and acidic residues" evidence="1">
    <location>
        <begin position="126"/>
        <end position="135"/>
    </location>
</feature>
<organism evidence="2 3">
    <name type="scientific">Dioscorea zingiberensis</name>
    <dbReference type="NCBI Taxonomy" id="325984"/>
    <lineage>
        <taxon>Eukaryota</taxon>
        <taxon>Viridiplantae</taxon>
        <taxon>Streptophyta</taxon>
        <taxon>Embryophyta</taxon>
        <taxon>Tracheophyta</taxon>
        <taxon>Spermatophyta</taxon>
        <taxon>Magnoliopsida</taxon>
        <taxon>Liliopsida</taxon>
        <taxon>Dioscoreales</taxon>
        <taxon>Dioscoreaceae</taxon>
        <taxon>Dioscorea</taxon>
    </lineage>
</organism>
<reference evidence="2" key="2">
    <citation type="journal article" date="2022" name="Hortic Res">
        <title>The genome of Dioscorea zingiberensis sheds light on the biosynthesis, origin and evolution of the medicinally important diosgenin saponins.</title>
        <authorList>
            <person name="Li Y."/>
            <person name="Tan C."/>
            <person name="Li Z."/>
            <person name="Guo J."/>
            <person name="Li S."/>
            <person name="Chen X."/>
            <person name="Wang C."/>
            <person name="Dai X."/>
            <person name="Yang H."/>
            <person name="Song W."/>
            <person name="Hou L."/>
            <person name="Xu J."/>
            <person name="Tong Z."/>
            <person name="Xu A."/>
            <person name="Yuan X."/>
            <person name="Wang W."/>
            <person name="Yang Q."/>
            <person name="Chen L."/>
            <person name="Sun Z."/>
            <person name="Wang K."/>
            <person name="Pan B."/>
            <person name="Chen J."/>
            <person name="Bao Y."/>
            <person name="Liu F."/>
            <person name="Qi X."/>
            <person name="Gang D.R."/>
            <person name="Wen J."/>
            <person name="Li J."/>
        </authorList>
    </citation>
    <scope>NUCLEOTIDE SEQUENCE</scope>
    <source>
        <strain evidence="2">Dzin_1.0</strain>
    </source>
</reference>
<evidence type="ECO:0000313" key="3">
    <source>
        <dbReference type="Proteomes" id="UP001085076"/>
    </source>
</evidence>
<proteinExistence type="predicted"/>
<protein>
    <submittedName>
        <fullName evidence="2">Uncharacterized protein</fullName>
    </submittedName>
</protein>
<keyword evidence="3" id="KW-1185">Reference proteome</keyword>
<dbReference type="Proteomes" id="UP001085076">
    <property type="component" value="Miscellaneous, Linkage group lg08"/>
</dbReference>
<name>A0A9D5H6L0_9LILI</name>
<accession>A0A9D5H6L0</accession>
<feature type="region of interest" description="Disordered" evidence="1">
    <location>
        <begin position="1"/>
        <end position="136"/>
    </location>
</feature>
<dbReference type="EMBL" id="JAGGNH010000008">
    <property type="protein sequence ID" value="KAJ0965163.1"/>
    <property type="molecule type" value="Genomic_DNA"/>
</dbReference>
<evidence type="ECO:0000256" key="1">
    <source>
        <dbReference type="SAM" id="MobiDB-lite"/>
    </source>
</evidence>